<dbReference type="PANTHER" id="PTHR43827">
    <property type="entry name" value="2,5-DIKETO-D-GLUCONIC ACID REDUCTASE"/>
    <property type="match status" value="1"/>
</dbReference>
<dbReference type="Proteomes" id="UP000612055">
    <property type="component" value="Unassembled WGS sequence"/>
</dbReference>
<reference evidence="2" key="1">
    <citation type="journal article" date="2020" name="bioRxiv">
        <title>Comparative genomics of Chlamydomonas.</title>
        <authorList>
            <person name="Craig R.J."/>
            <person name="Hasan A.R."/>
            <person name="Ness R.W."/>
            <person name="Keightley P.D."/>
        </authorList>
    </citation>
    <scope>NUCLEOTIDE SEQUENCE</scope>
    <source>
        <strain evidence="2">CCAP 11/70</strain>
    </source>
</reference>
<dbReference type="AlphaFoldDB" id="A0A835YG77"/>
<evidence type="ECO:0000259" key="1">
    <source>
        <dbReference type="PROSITE" id="PS51670"/>
    </source>
</evidence>
<keyword evidence="3" id="KW-1185">Reference proteome</keyword>
<dbReference type="Gene3D" id="1.10.10.1940">
    <property type="match status" value="1"/>
</dbReference>
<dbReference type="Pfam" id="PF00248">
    <property type="entry name" value="Aldo_ket_red"/>
    <property type="match status" value="1"/>
</dbReference>
<dbReference type="OrthoDB" id="416253at2759"/>
<sequence>MTGALGLSRLAEAEARGNKGDHLVVAMVSGPPPCRDQLEGCSELLGEEVVAAGCKNLAARVVGMCRATCRACYTKPLPVFDHAGEHVDDQAAPPPPPAMPLDCYDAADMCGYWAATGMCIKATGDVQKYWWLTVACRRSCELCGPANATAPQGGASVSTALAAAARWGVQVGEGADGTPRVAVFTALPKSNSACLDKEPKCAEWRDAGECEKNADFMAKSCPASCGSCPVSLNLPDPLATLRLNNGVRMPTIGYGSAALTDRTDEAVGWALKAGYRHIDSAQAREWYREDLVGKALQAFLERHQATVRREDIFITSKLHPRHHGFKSTLRQMNQTLVDLHTGYVDLFLLHYPECWGDLCGGDKPEGTYLDSWRALEKMYEAGIVRAIGVSNFSPSQLQSLIQRARVKPQILQVNVDPLNHQDELQELCRTQGIALTAYSTLGTQYGGAKNPVLTNPVLMQIGEEAEGRSTAQVSLRWALQQGLVVLPRSSNQGRIALNLQMYDWSLTPSQMQQIASLRRT</sequence>
<dbReference type="EMBL" id="JAEHOE010000001">
    <property type="protein sequence ID" value="KAG2501976.1"/>
    <property type="molecule type" value="Genomic_DNA"/>
</dbReference>
<dbReference type="PRINTS" id="PR00069">
    <property type="entry name" value="ALDKETRDTASE"/>
</dbReference>
<dbReference type="Pfam" id="PF01549">
    <property type="entry name" value="ShK"/>
    <property type="match status" value="2"/>
</dbReference>
<dbReference type="PROSITE" id="PS00062">
    <property type="entry name" value="ALDOKETO_REDUCTASE_2"/>
    <property type="match status" value="1"/>
</dbReference>
<feature type="domain" description="ShKT" evidence="1">
    <location>
        <begin position="194"/>
        <end position="228"/>
    </location>
</feature>
<name>A0A835YG77_9CHLO</name>
<dbReference type="InterPro" id="IPR003582">
    <property type="entry name" value="ShKT_dom"/>
</dbReference>
<dbReference type="InterPro" id="IPR036812">
    <property type="entry name" value="NAD(P)_OxRdtase_dom_sf"/>
</dbReference>
<dbReference type="GO" id="GO:0016491">
    <property type="term" value="F:oxidoreductase activity"/>
    <property type="evidence" value="ECO:0007669"/>
    <property type="project" value="InterPro"/>
</dbReference>
<dbReference type="InterPro" id="IPR023210">
    <property type="entry name" value="NADP_OxRdtase_dom"/>
</dbReference>
<dbReference type="PROSITE" id="PS51670">
    <property type="entry name" value="SHKT"/>
    <property type="match status" value="2"/>
</dbReference>
<organism evidence="2 3">
    <name type="scientific">Edaphochlamys debaryana</name>
    <dbReference type="NCBI Taxonomy" id="47281"/>
    <lineage>
        <taxon>Eukaryota</taxon>
        <taxon>Viridiplantae</taxon>
        <taxon>Chlorophyta</taxon>
        <taxon>core chlorophytes</taxon>
        <taxon>Chlorophyceae</taxon>
        <taxon>CS clade</taxon>
        <taxon>Chlamydomonadales</taxon>
        <taxon>Chlamydomonadales incertae sedis</taxon>
        <taxon>Edaphochlamys</taxon>
    </lineage>
</organism>
<dbReference type="SMART" id="SM00254">
    <property type="entry name" value="ShKT"/>
    <property type="match status" value="3"/>
</dbReference>
<dbReference type="InterPro" id="IPR018170">
    <property type="entry name" value="Aldo/ket_reductase_CS"/>
</dbReference>
<proteinExistence type="predicted"/>
<dbReference type="PANTHER" id="PTHR43827:SF8">
    <property type="entry name" value="ALDO_KETO REDUCTASE FAMILY PROTEIN"/>
    <property type="match status" value="1"/>
</dbReference>
<protein>
    <recommendedName>
        <fullName evidence="1">ShKT domain-containing protein</fullName>
    </recommendedName>
</protein>
<accession>A0A835YG77</accession>
<dbReference type="Gene3D" id="3.20.20.100">
    <property type="entry name" value="NADP-dependent oxidoreductase domain"/>
    <property type="match status" value="1"/>
</dbReference>
<dbReference type="InterPro" id="IPR020471">
    <property type="entry name" value="AKR"/>
</dbReference>
<feature type="domain" description="ShKT" evidence="1">
    <location>
        <begin position="103"/>
        <end position="143"/>
    </location>
</feature>
<dbReference type="CDD" id="cd19071">
    <property type="entry name" value="AKR_AKR1-5-like"/>
    <property type="match status" value="1"/>
</dbReference>
<comment type="caution">
    <text evidence="2">The sequence shown here is derived from an EMBL/GenBank/DDBJ whole genome shotgun (WGS) entry which is preliminary data.</text>
</comment>
<evidence type="ECO:0000313" key="3">
    <source>
        <dbReference type="Proteomes" id="UP000612055"/>
    </source>
</evidence>
<evidence type="ECO:0000313" key="2">
    <source>
        <dbReference type="EMBL" id="KAG2501976.1"/>
    </source>
</evidence>
<dbReference type="SUPFAM" id="SSF51430">
    <property type="entry name" value="NAD(P)-linked oxidoreductase"/>
    <property type="match status" value="1"/>
</dbReference>
<gene>
    <name evidence="2" type="ORF">HYH03_000472</name>
</gene>